<dbReference type="AlphaFoldDB" id="A0A562RYG8"/>
<dbReference type="OrthoDB" id="5457537at2"/>
<dbReference type="InterPro" id="IPR036105">
    <property type="entry name" value="DiNase_FeMo-co_biosyn_sf"/>
</dbReference>
<sequence length="119" mass="13424">MDKILIPIYGQDIAPRFDLATEVVILIREVGNPTPEERMMVLPQASAEQLCHLILSDGIATLICGGIEEEYYQYLSWKKVAVLDSVMGPWQKASELFMEGRLRAGQCLHTRRMEGKDVS</sequence>
<name>A0A562RYG8_9BACT</name>
<accession>A0A562RYG8</accession>
<protein>
    <submittedName>
        <fullName evidence="1">Putative Fe-Mo cluster-binding NifX family protein</fullName>
    </submittedName>
</protein>
<organism evidence="1 2">
    <name type="scientific">Desulfobotulus alkaliphilus</name>
    <dbReference type="NCBI Taxonomy" id="622671"/>
    <lineage>
        <taxon>Bacteria</taxon>
        <taxon>Pseudomonadati</taxon>
        <taxon>Thermodesulfobacteriota</taxon>
        <taxon>Desulfobacteria</taxon>
        <taxon>Desulfobacterales</taxon>
        <taxon>Desulfobacteraceae</taxon>
        <taxon>Desulfobotulus</taxon>
    </lineage>
</organism>
<dbReference type="RefSeq" id="WP_144683094.1">
    <property type="nucleotide sequence ID" value="NZ_VLLC01000006.1"/>
</dbReference>
<keyword evidence="2" id="KW-1185">Reference proteome</keyword>
<reference evidence="1 2" key="1">
    <citation type="submission" date="2019-07" db="EMBL/GenBank/DDBJ databases">
        <title>Genome sequencing of 100 strains of the haloalkaliphilic chemolithoautotrophic sulfur-oxidizing bacterium Thioalkalivibrio.</title>
        <authorList>
            <person name="Muyzer G."/>
        </authorList>
    </citation>
    <scope>NUCLEOTIDE SEQUENCE [LARGE SCALE GENOMIC DNA]</scope>
    <source>
        <strain evidence="1 2">ASO4-4</strain>
    </source>
</reference>
<evidence type="ECO:0000313" key="2">
    <source>
        <dbReference type="Proteomes" id="UP000318307"/>
    </source>
</evidence>
<dbReference type="SUPFAM" id="SSF53146">
    <property type="entry name" value="Nitrogenase accessory factor-like"/>
    <property type="match status" value="1"/>
</dbReference>
<gene>
    <name evidence="1" type="ORF">LZ24_01077</name>
</gene>
<dbReference type="Gene3D" id="3.30.420.130">
    <property type="entry name" value="Dinitrogenase iron-molybdenum cofactor biosynthesis domain"/>
    <property type="match status" value="1"/>
</dbReference>
<dbReference type="EMBL" id="VLLC01000006">
    <property type="protein sequence ID" value="TWI74137.1"/>
    <property type="molecule type" value="Genomic_DNA"/>
</dbReference>
<comment type="caution">
    <text evidence="1">The sequence shown here is derived from an EMBL/GenBank/DDBJ whole genome shotgun (WGS) entry which is preliminary data.</text>
</comment>
<dbReference type="Proteomes" id="UP000318307">
    <property type="component" value="Unassembled WGS sequence"/>
</dbReference>
<proteinExistence type="predicted"/>
<evidence type="ECO:0000313" key="1">
    <source>
        <dbReference type="EMBL" id="TWI74137.1"/>
    </source>
</evidence>